<dbReference type="PANTHER" id="PTHR13522">
    <property type="entry name" value="U6 SNRNA PHOSPHODIESTERASE 1"/>
    <property type="match status" value="1"/>
</dbReference>
<evidence type="ECO:0000256" key="4">
    <source>
        <dbReference type="ARBA" id="ARBA00023242"/>
    </source>
</evidence>
<dbReference type="OrthoDB" id="49151at2759"/>
<feature type="active site" description="Proton donor/acceptor" evidence="5">
    <location>
        <position position="211"/>
    </location>
</feature>
<keyword evidence="3" id="KW-0456">Lyase</keyword>
<organism evidence="7 8">
    <name type="scientific">Pseudocercospora eumusae</name>
    <dbReference type="NCBI Taxonomy" id="321146"/>
    <lineage>
        <taxon>Eukaryota</taxon>
        <taxon>Fungi</taxon>
        <taxon>Dikarya</taxon>
        <taxon>Ascomycota</taxon>
        <taxon>Pezizomycotina</taxon>
        <taxon>Dothideomycetes</taxon>
        <taxon>Dothideomycetidae</taxon>
        <taxon>Mycosphaerellales</taxon>
        <taxon>Mycosphaerellaceae</taxon>
        <taxon>Pseudocercospora</taxon>
    </lineage>
</organism>
<feature type="active site" description="Proton donor/acceptor" evidence="5">
    <location>
        <position position="114"/>
    </location>
</feature>
<comment type="caution">
    <text evidence="7">The sequence shown here is derived from an EMBL/GenBank/DDBJ whole genome shotgun (WGS) entry which is preliminary data.</text>
</comment>
<evidence type="ECO:0000256" key="2">
    <source>
        <dbReference type="ARBA" id="ARBA00022801"/>
    </source>
</evidence>
<dbReference type="AlphaFoldDB" id="A0A139HR60"/>
<dbReference type="STRING" id="321146.A0A139HR60"/>
<feature type="region of interest" description="Disordered" evidence="6">
    <location>
        <begin position="1"/>
        <end position="28"/>
    </location>
</feature>
<dbReference type="PANTHER" id="PTHR13522:SF3">
    <property type="entry name" value="U6 SNRNA PHOSPHODIESTERASE 1"/>
    <property type="match status" value="1"/>
</dbReference>
<dbReference type="Pfam" id="PF09749">
    <property type="entry name" value="HVSL"/>
    <property type="match status" value="1"/>
</dbReference>
<evidence type="ECO:0000313" key="7">
    <source>
        <dbReference type="EMBL" id="KXT04961.1"/>
    </source>
</evidence>
<comment type="similarity">
    <text evidence="5">Belongs to the 2H phosphoesterase superfamily. USB1 family.</text>
</comment>
<reference evidence="7 8" key="1">
    <citation type="submission" date="2015-07" db="EMBL/GenBank/DDBJ databases">
        <title>Comparative genomics of the Sigatoka disease complex on banana suggests a link between parallel evolutionary changes in Pseudocercospora fijiensis and Pseudocercospora eumusae and increased virulence on the banana host.</title>
        <authorList>
            <person name="Chang T.-C."/>
            <person name="Salvucci A."/>
            <person name="Crous P.W."/>
            <person name="Stergiopoulos I."/>
        </authorList>
    </citation>
    <scope>NUCLEOTIDE SEQUENCE [LARGE SCALE GENOMIC DNA]</scope>
    <source>
        <strain evidence="7 8">CBS 114824</strain>
    </source>
</reference>
<dbReference type="InterPro" id="IPR027521">
    <property type="entry name" value="Usb1"/>
</dbReference>
<feature type="compositionally biased region" description="Acidic residues" evidence="6">
    <location>
        <begin position="7"/>
        <end position="18"/>
    </location>
</feature>
<dbReference type="GO" id="GO:1990838">
    <property type="term" value="F:poly(U)-specific exoribonuclease activity, producing 3' uridine cyclic phosphate ends"/>
    <property type="evidence" value="ECO:0007669"/>
    <property type="project" value="UniProtKB-UniRule"/>
</dbReference>
<dbReference type="GO" id="GO:0016829">
    <property type="term" value="F:lyase activity"/>
    <property type="evidence" value="ECO:0007669"/>
    <property type="project" value="UniProtKB-KW"/>
</dbReference>
<comment type="function">
    <text evidence="5">Phosphodiesterase responsible for the U6 snRNA 3' end processing. Acts as an exoribonuclease (RNase) responsible for trimming the poly(U) tract of the last nucleotides in the pre-U6 snRNA molecule, leading to the formation of mature U6 snRNA.</text>
</comment>
<dbReference type="GO" id="GO:0005634">
    <property type="term" value="C:nucleus"/>
    <property type="evidence" value="ECO:0007669"/>
    <property type="project" value="UniProtKB-SubCell"/>
</dbReference>
<dbReference type="EMBL" id="LFZN01000016">
    <property type="protein sequence ID" value="KXT04961.1"/>
    <property type="molecule type" value="Genomic_DNA"/>
</dbReference>
<proteinExistence type="inferred from homology"/>
<keyword evidence="2 5" id="KW-0378">Hydrolase</keyword>
<gene>
    <name evidence="5" type="primary">USB1</name>
    <name evidence="7" type="ORF">AC578_10301</name>
</gene>
<dbReference type="Gene3D" id="3.90.1140.10">
    <property type="entry name" value="Cyclic phosphodiesterase"/>
    <property type="match status" value="1"/>
</dbReference>
<dbReference type="Proteomes" id="UP000070133">
    <property type="component" value="Unassembled WGS sequence"/>
</dbReference>
<name>A0A139HR60_9PEZI</name>
<accession>A0A139HR60</accession>
<comment type="subcellular location">
    <subcellularLocation>
        <location evidence="5">Nucleus</location>
    </subcellularLocation>
</comment>
<dbReference type="EC" id="3.1.4.-" evidence="5"/>
<evidence type="ECO:0000256" key="3">
    <source>
        <dbReference type="ARBA" id="ARBA00023239"/>
    </source>
</evidence>
<keyword evidence="8" id="KW-1185">Reference proteome</keyword>
<dbReference type="GO" id="GO:0034477">
    <property type="term" value="P:U6 snRNA 3'-end processing"/>
    <property type="evidence" value="ECO:0007669"/>
    <property type="project" value="UniProtKB-UniRule"/>
</dbReference>
<keyword evidence="1 5" id="KW-0540">Nuclease</keyword>
<dbReference type="HAMAP" id="MF_03040">
    <property type="entry name" value="USB1"/>
    <property type="match status" value="1"/>
</dbReference>
<keyword evidence="4 5" id="KW-0539">Nucleus</keyword>
<evidence type="ECO:0000313" key="8">
    <source>
        <dbReference type="Proteomes" id="UP000070133"/>
    </source>
</evidence>
<protein>
    <recommendedName>
        <fullName evidence="5">U6 snRNA phosphodiesterase</fullName>
        <ecNumber evidence="5">3.1.4.-</ecNumber>
    </recommendedName>
</protein>
<sequence length="272" mass="30477">MRLVDYPDSDDDDDDENDEPKTLPPLPAAFRHLYSSTVRTSTQDDPALHGGRKRVTPHVVGNWPTHVYLDWNPTPKEYKLLSDVLGEIRKTSSASQNDVQSLLENDLGVQLPLHISLSRPLALKTDQKDEFVSKLEKAIDKASVRPFEVQPLELVWHPNEHRTRCFLVLRLQRPAGDELKTLLETCNGLAKSLDQPLLYAERHKEDSDAFHISIAWSLKHQGRTSSDAGPAPQNVSAESLERLKALRVGFSDVKVRIGQDVSSAALRSARKG</sequence>
<evidence type="ECO:0000256" key="6">
    <source>
        <dbReference type="SAM" id="MobiDB-lite"/>
    </source>
</evidence>
<evidence type="ECO:0000256" key="1">
    <source>
        <dbReference type="ARBA" id="ARBA00022722"/>
    </source>
</evidence>
<evidence type="ECO:0000256" key="5">
    <source>
        <dbReference type="HAMAP-Rule" id="MF_03040"/>
    </source>
</evidence>